<protein>
    <submittedName>
        <fullName evidence="1">Uncharacterized protein</fullName>
    </submittedName>
</protein>
<name>A0A1E3NVS4_WICAA</name>
<proteinExistence type="predicted"/>
<dbReference type="OrthoDB" id="3978317at2759"/>
<dbReference type="RefSeq" id="XP_019036420.1">
    <property type="nucleotide sequence ID" value="XM_019183916.1"/>
</dbReference>
<evidence type="ECO:0000313" key="1">
    <source>
        <dbReference type="EMBL" id="ODQ57213.1"/>
    </source>
</evidence>
<dbReference type="AlphaFoldDB" id="A0A1E3NVS4"/>
<dbReference type="EMBL" id="KV454214">
    <property type="protein sequence ID" value="ODQ57213.1"/>
    <property type="molecule type" value="Genomic_DNA"/>
</dbReference>
<gene>
    <name evidence="1" type="ORF">WICANDRAFT_65472</name>
</gene>
<evidence type="ECO:0000313" key="2">
    <source>
        <dbReference type="Proteomes" id="UP000094112"/>
    </source>
</evidence>
<reference evidence="1 2" key="1">
    <citation type="journal article" date="2016" name="Proc. Natl. Acad. Sci. U.S.A.">
        <title>Comparative genomics of biotechnologically important yeasts.</title>
        <authorList>
            <person name="Riley R."/>
            <person name="Haridas S."/>
            <person name="Wolfe K.H."/>
            <person name="Lopes M.R."/>
            <person name="Hittinger C.T."/>
            <person name="Goeker M."/>
            <person name="Salamov A.A."/>
            <person name="Wisecaver J.H."/>
            <person name="Long T.M."/>
            <person name="Calvey C.H."/>
            <person name="Aerts A.L."/>
            <person name="Barry K.W."/>
            <person name="Choi C."/>
            <person name="Clum A."/>
            <person name="Coughlan A.Y."/>
            <person name="Deshpande S."/>
            <person name="Douglass A.P."/>
            <person name="Hanson S.J."/>
            <person name="Klenk H.-P."/>
            <person name="LaButti K.M."/>
            <person name="Lapidus A."/>
            <person name="Lindquist E.A."/>
            <person name="Lipzen A.M."/>
            <person name="Meier-Kolthoff J.P."/>
            <person name="Ohm R.A."/>
            <person name="Otillar R.P."/>
            <person name="Pangilinan J.L."/>
            <person name="Peng Y."/>
            <person name="Rokas A."/>
            <person name="Rosa C.A."/>
            <person name="Scheuner C."/>
            <person name="Sibirny A.A."/>
            <person name="Slot J.C."/>
            <person name="Stielow J.B."/>
            <person name="Sun H."/>
            <person name="Kurtzman C.P."/>
            <person name="Blackwell M."/>
            <person name="Grigoriev I.V."/>
            <person name="Jeffries T.W."/>
        </authorList>
    </citation>
    <scope>NUCLEOTIDE SEQUENCE [LARGE SCALE GENOMIC DNA]</scope>
    <source>
        <strain evidence="2">ATCC 58044 / CBS 1984 / NCYC 433 / NRRL Y-366-8</strain>
    </source>
</reference>
<dbReference type="Proteomes" id="UP000094112">
    <property type="component" value="Unassembled WGS sequence"/>
</dbReference>
<dbReference type="GeneID" id="30201162"/>
<sequence>MPLVINTAPVELTTTEGYNEFIKSPLCNEHSTIFPNETSDQGYVYVNDEVVAIVRGEARDSLFNYTSSNLVRDDKESIVSVISFTKVFITLLLVV</sequence>
<keyword evidence="2" id="KW-1185">Reference proteome</keyword>
<organism evidence="1 2">
    <name type="scientific">Wickerhamomyces anomalus (strain ATCC 58044 / CBS 1984 / NCYC 433 / NRRL Y-366-8)</name>
    <name type="common">Yeast</name>
    <name type="synonym">Hansenula anomala</name>
    <dbReference type="NCBI Taxonomy" id="683960"/>
    <lineage>
        <taxon>Eukaryota</taxon>
        <taxon>Fungi</taxon>
        <taxon>Dikarya</taxon>
        <taxon>Ascomycota</taxon>
        <taxon>Saccharomycotina</taxon>
        <taxon>Saccharomycetes</taxon>
        <taxon>Phaffomycetales</taxon>
        <taxon>Wickerhamomycetaceae</taxon>
        <taxon>Wickerhamomyces</taxon>
    </lineage>
</organism>
<accession>A0A1E3NVS4</accession>